<dbReference type="PROSITE" id="PS00065">
    <property type="entry name" value="D_2_HYDROXYACID_DH_1"/>
    <property type="match status" value="1"/>
</dbReference>
<feature type="domain" description="D-isomer specific 2-hydroxyacid dehydrogenase NAD-binding" evidence="7">
    <location>
        <begin position="214"/>
        <end position="398"/>
    </location>
</feature>
<feature type="compositionally biased region" description="Polar residues" evidence="5">
    <location>
        <begin position="64"/>
        <end position="85"/>
    </location>
</feature>
<dbReference type="InterPro" id="IPR006139">
    <property type="entry name" value="D-isomer_2_OHA_DH_cat_dom"/>
</dbReference>
<reference evidence="8" key="1">
    <citation type="submission" date="2016-04" db="EMBL/GenBank/DDBJ databases">
        <authorList>
            <person name="Nguyen H.D."/>
            <person name="Samba Siva P."/>
            <person name="Cullis J."/>
            <person name="Levesque C.A."/>
            <person name="Hambleton S."/>
        </authorList>
    </citation>
    <scope>NUCLEOTIDE SEQUENCE</scope>
    <source>
        <strain evidence="8">DAOMC 236422</strain>
    </source>
</reference>
<dbReference type="InterPro" id="IPR029752">
    <property type="entry name" value="D-isomer_DH_CS1"/>
</dbReference>
<evidence type="ECO:0000256" key="1">
    <source>
        <dbReference type="ARBA" id="ARBA00005854"/>
    </source>
</evidence>
<keyword evidence="3" id="KW-0520">NAD</keyword>
<dbReference type="Pfam" id="PF02826">
    <property type="entry name" value="2-Hacid_dh_C"/>
    <property type="match status" value="1"/>
</dbReference>
<keyword evidence="9" id="KW-1185">Reference proteome</keyword>
<dbReference type="SUPFAM" id="SSF52283">
    <property type="entry name" value="Formate/glycerate dehydrogenase catalytic domain-like"/>
    <property type="match status" value="1"/>
</dbReference>
<dbReference type="SUPFAM" id="SSF51735">
    <property type="entry name" value="NAD(P)-binding Rossmann-fold domains"/>
    <property type="match status" value="1"/>
</dbReference>
<dbReference type="Gene3D" id="3.30.70.260">
    <property type="match status" value="1"/>
</dbReference>
<evidence type="ECO:0000256" key="4">
    <source>
        <dbReference type="ARBA" id="ARBA00029440"/>
    </source>
</evidence>
<dbReference type="FunFam" id="3.40.50.720:FF:000041">
    <property type="entry name" value="D-3-phosphoglycerate dehydrogenase"/>
    <property type="match status" value="1"/>
</dbReference>
<dbReference type="InterPro" id="IPR045865">
    <property type="entry name" value="ACT-like_dom_sf"/>
</dbReference>
<evidence type="ECO:0000256" key="2">
    <source>
        <dbReference type="ARBA" id="ARBA00023002"/>
    </source>
</evidence>
<evidence type="ECO:0000313" key="9">
    <source>
        <dbReference type="Proteomes" id="UP000078113"/>
    </source>
</evidence>
<dbReference type="CDD" id="cd12176">
    <property type="entry name" value="PGDH_3"/>
    <property type="match status" value="1"/>
</dbReference>
<dbReference type="Pfam" id="PF00389">
    <property type="entry name" value="2-Hacid_dh"/>
    <property type="match status" value="1"/>
</dbReference>
<dbReference type="PROSITE" id="PS00671">
    <property type="entry name" value="D_2_HYDROXYACID_DH_3"/>
    <property type="match status" value="1"/>
</dbReference>
<dbReference type="GO" id="GO:0004617">
    <property type="term" value="F:phosphoglycerate dehydrogenase activity"/>
    <property type="evidence" value="ECO:0007669"/>
    <property type="project" value="UniProtKB-ARBA"/>
</dbReference>
<dbReference type="InterPro" id="IPR006140">
    <property type="entry name" value="D-isomer_DH_NAD-bd"/>
</dbReference>
<feature type="compositionally biased region" description="Polar residues" evidence="5">
    <location>
        <begin position="1"/>
        <end position="15"/>
    </location>
</feature>
<gene>
    <name evidence="8" type="ORF">A4X09_0g6498</name>
</gene>
<comment type="pathway">
    <text evidence="4">Amino-acid biosynthesis.</text>
</comment>
<accession>A0A8X7N3K4</accession>
<sequence>MQHGQAFSRNPQGFSPPNLPTAGSFSGMLAQQLANPLSAPLSTSAGTQQQQQPQPGSSAGATFPASTSPSNQRIPPALPSSTARTRTLSIPGASAEPRYLTPFDQGDIRILLLENVDKGALAILKEQGYQVDFHTGAWSEEELIEKIGDYHVIGIRSKTKLTAPVFRKAHKLLVVGCFCIGTNQVDLAAAANKGVAVFNSPFANSRSVAELVIAEMISLSRQLTDRSHELRAGEWNKVSKGCYEVRAKTLGIVGYGHIGSQLSVLAEAMGLYVLYYDVLPLMPLGMARQCSTLEELLNKSDFVSLHVPELPETKNMIGKDQFAAMKKGAYLINNARGTVVDLDALADALESGHLGGAAVDVFPREPAKNGVGAFSEQLGPFIERLRKCKNTILTPHIGGSTEEAQRMIGQEVAVALTRYINYGASTGAVNFPEVDLRPITSSEHGTVRICYVHANQPGTLRAINEILSAFNVDKQHTDSYKDIAYLLADISGVNDNQIKEIYENIASTKANVLTRLLS</sequence>
<dbReference type="SUPFAM" id="SSF55021">
    <property type="entry name" value="ACT-like"/>
    <property type="match status" value="1"/>
</dbReference>
<evidence type="ECO:0000256" key="5">
    <source>
        <dbReference type="SAM" id="MobiDB-lite"/>
    </source>
</evidence>
<proteinExistence type="inferred from homology"/>
<evidence type="ECO:0000259" key="6">
    <source>
        <dbReference type="Pfam" id="PF00389"/>
    </source>
</evidence>
<comment type="caution">
    <text evidence="8">The sequence shown here is derived from an EMBL/GenBank/DDBJ whole genome shotgun (WGS) entry which is preliminary data.</text>
</comment>
<dbReference type="InterPro" id="IPR029753">
    <property type="entry name" value="D-isomer_DH_CS"/>
</dbReference>
<keyword evidence="2" id="KW-0560">Oxidoreductase</keyword>
<evidence type="ECO:0000259" key="7">
    <source>
        <dbReference type="Pfam" id="PF02826"/>
    </source>
</evidence>
<dbReference type="InterPro" id="IPR036291">
    <property type="entry name" value="NAD(P)-bd_dom_sf"/>
</dbReference>
<organism evidence="8 9">
    <name type="scientific">Tilletia walkeri</name>
    <dbReference type="NCBI Taxonomy" id="117179"/>
    <lineage>
        <taxon>Eukaryota</taxon>
        <taxon>Fungi</taxon>
        <taxon>Dikarya</taxon>
        <taxon>Basidiomycota</taxon>
        <taxon>Ustilaginomycotina</taxon>
        <taxon>Exobasidiomycetes</taxon>
        <taxon>Tilletiales</taxon>
        <taxon>Tilletiaceae</taxon>
        <taxon>Tilletia</taxon>
    </lineage>
</organism>
<name>A0A8X7N3K4_9BASI</name>
<dbReference type="GO" id="GO:0047545">
    <property type="term" value="F:(S)-2-hydroxyglutarate dehydrogenase activity"/>
    <property type="evidence" value="ECO:0007669"/>
    <property type="project" value="UniProtKB-ARBA"/>
</dbReference>
<evidence type="ECO:0008006" key="10">
    <source>
        <dbReference type="Google" id="ProtNLM"/>
    </source>
</evidence>
<reference evidence="8" key="2">
    <citation type="journal article" date="2019" name="IMA Fungus">
        <title>Genome sequencing and comparison of five Tilletia species to identify candidate genes for the detection of regulated species infecting wheat.</title>
        <authorList>
            <person name="Nguyen H.D.T."/>
            <person name="Sultana T."/>
            <person name="Kesanakurti P."/>
            <person name="Hambleton S."/>
        </authorList>
    </citation>
    <scope>NUCLEOTIDE SEQUENCE</scope>
    <source>
        <strain evidence="8">DAOMC 236422</strain>
    </source>
</reference>
<dbReference type="PANTHER" id="PTHR43761:SF1">
    <property type="entry name" value="D-ISOMER SPECIFIC 2-HYDROXYACID DEHYDROGENASE CATALYTIC DOMAIN-CONTAINING PROTEIN-RELATED"/>
    <property type="match status" value="1"/>
</dbReference>
<feature type="domain" description="D-isomer specific 2-hydroxyacid dehydrogenase catalytic" evidence="6">
    <location>
        <begin position="110"/>
        <end position="430"/>
    </location>
</feature>
<dbReference type="InterPro" id="IPR050418">
    <property type="entry name" value="D-iso_2-hydroxyacid_DH_PdxB"/>
</dbReference>
<dbReference type="AlphaFoldDB" id="A0A8X7N3K4"/>
<comment type="similarity">
    <text evidence="1">Belongs to the D-isomer specific 2-hydroxyacid dehydrogenase family.</text>
</comment>
<dbReference type="GO" id="GO:0051287">
    <property type="term" value="F:NAD binding"/>
    <property type="evidence" value="ECO:0007669"/>
    <property type="project" value="InterPro"/>
</dbReference>
<dbReference type="NCBIfam" id="NF008759">
    <property type="entry name" value="PRK11790.1"/>
    <property type="match status" value="1"/>
</dbReference>
<protein>
    <recommendedName>
        <fullName evidence="10">Phosphoglycerate dehydrogenase</fullName>
    </recommendedName>
</protein>
<dbReference type="Proteomes" id="UP000078113">
    <property type="component" value="Unassembled WGS sequence"/>
</dbReference>
<dbReference type="GO" id="GO:0006564">
    <property type="term" value="P:L-serine biosynthetic process"/>
    <property type="evidence" value="ECO:0007669"/>
    <property type="project" value="UniProtKB-ARBA"/>
</dbReference>
<evidence type="ECO:0000256" key="3">
    <source>
        <dbReference type="ARBA" id="ARBA00023027"/>
    </source>
</evidence>
<feature type="compositionally biased region" description="Low complexity" evidence="5">
    <location>
        <begin position="42"/>
        <end position="61"/>
    </location>
</feature>
<dbReference type="PANTHER" id="PTHR43761">
    <property type="entry name" value="D-ISOMER SPECIFIC 2-HYDROXYACID DEHYDROGENASE FAMILY PROTEIN (AFU_ORTHOLOGUE AFUA_1G13630)"/>
    <property type="match status" value="1"/>
</dbReference>
<dbReference type="Gene3D" id="3.40.50.720">
    <property type="entry name" value="NAD(P)-binding Rossmann-like Domain"/>
    <property type="match status" value="2"/>
</dbReference>
<dbReference type="PROSITE" id="PS00670">
    <property type="entry name" value="D_2_HYDROXYACID_DH_2"/>
    <property type="match status" value="1"/>
</dbReference>
<feature type="region of interest" description="Disordered" evidence="5">
    <location>
        <begin position="1"/>
        <end position="85"/>
    </location>
</feature>
<evidence type="ECO:0000313" key="8">
    <source>
        <dbReference type="EMBL" id="KAE8265849.1"/>
    </source>
</evidence>
<dbReference type="EMBL" id="LWDG02000423">
    <property type="protein sequence ID" value="KAE8265849.1"/>
    <property type="molecule type" value="Genomic_DNA"/>
</dbReference>